<organism evidence="10">
    <name type="scientific">Oikopleura dioica</name>
    <name type="common">Tunicate</name>
    <dbReference type="NCBI Taxonomy" id="34765"/>
    <lineage>
        <taxon>Eukaryota</taxon>
        <taxon>Metazoa</taxon>
        <taxon>Chordata</taxon>
        <taxon>Tunicata</taxon>
        <taxon>Appendicularia</taxon>
        <taxon>Copelata</taxon>
        <taxon>Oikopleuridae</taxon>
        <taxon>Oikopleura</taxon>
    </lineage>
</organism>
<dbReference type="AlphaFoldDB" id="E4YGV6"/>
<dbReference type="Proteomes" id="UP000011014">
    <property type="component" value="Unassembled WGS sequence"/>
</dbReference>
<protein>
    <recommendedName>
        <fullName evidence="9">Carbohydrate sulfotransferase</fullName>
        <ecNumber evidence="9">2.8.2.-</ecNumber>
    </recommendedName>
</protein>
<evidence type="ECO:0000256" key="6">
    <source>
        <dbReference type="ARBA" id="ARBA00023034"/>
    </source>
</evidence>
<dbReference type="InterPro" id="IPR018011">
    <property type="entry name" value="Carb_sulfotrans_8-10"/>
</dbReference>
<evidence type="ECO:0000256" key="4">
    <source>
        <dbReference type="ARBA" id="ARBA00022692"/>
    </source>
</evidence>
<keyword evidence="3 9" id="KW-0808">Transferase</keyword>
<evidence type="ECO:0000256" key="2">
    <source>
        <dbReference type="ARBA" id="ARBA00006339"/>
    </source>
</evidence>
<dbReference type="InterPro" id="IPR005331">
    <property type="entry name" value="Sulfotransferase"/>
</dbReference>
<sequence>MLWKISFLLYADFTEGHSKTGVEILEKRADILRETCARDFHISPQKGRFKGHHDILVSFQATDFSPVNEGFYKDQNQLFRTRKAQPERGLRICVPWKCASQYVKHIHGVVISQSEEQRRLTGDKGEENLKSSTVLIARHPFVRLISSWNDKFLRVNIQSAPMMKRSNIDRFVTHEHETHRISFEDFVNYLVYAAENKEKINHHFAPQHIMCPPCVSDFDKILKVEHLKDEMVALFRNHDLHVPELEETYHEQTGGFGAAEKDKLITKVRARLKTIPTETIWKLYKFYKKDFDILNYSFDMNMLKIGGF</sequence>
<keyword evidence="5" id="KW-1133">Transmembrane helix</keyword>
<evidence type="ECO:0000256" key="1">
    <source>
        <dbReference type="ARBA" id="ARBA00004323"/>
    </source>
</evidence>
<reference evidence="10" key="1">
    <citation type="journal article" date="2010" name="Science">
        <title>Plasticity of animal genome architecture unmasked by rapid evolution of a pelagic tunicate.</title>
        <authorList>
            <person name="Denoeud F."/>
            <person name="Henriet S."/>
            <person name="Mungpakdee S."/>
            <person name="Aury J.M."/>
            <person name="Da Silva C."/>
            <person name="Brinkmann H."/>
            <person name="Mikhaleva J."/>
            <person name="Olsen L.C."/>
            <person name="Jubin C."/>
            <person name="Canestro C."/>
            <person name="Bouquet J.M."/>
            <person name="Danks G."/>
            <person name="Poulain J."/>
            <person name="Campsteijn C."/>
            <person name="Adamski M."/>
            <person name="Cross I."/>
            <person name="Yadetie F."/>
            <person name="Muffato M."/>
            <person name="Louis A."/>
            <person name="Butcher S."/>
            <person name="Tsagkogeorga G."/>
            <person name="Konrad A."/>
            <person name="Singh S."/>
            <person name="Jensen M.F."/>
            <person name="Cong E.H."/>
            <person name="Eikeseth-Otteraa H."/>
            <person name="Noel B."/>
            <person name="Anthouard V."/>
            <person name="Porcel B.M."/>
            <person name="Kachouri-Lafond R."/>
            <person name="Nishino A."/>
            <person name="Ugolini M."/>
            <person name="Chourrout P."/>
            <person name="Nishida H."/>
            <person name="Aasland R."/>
            <person name="Huzurbazar S."/>
            <person name="Westhof E."/>
            <person name="Delsuc F."/>
            <person name="Lehrach H."/>
            <person name="Reinhardt R."/>
            <person name="Weissenbach J."/>
            <person name="Roy S.W."/>
            <person name="Artiguenave F."/>
            <person name="Postlethwait J.H."/>
            <person name="Manak J.R."/>
            <person name="Thompson E.M."/>
            <person name="Jaillon O."/>
            <person name="Du Pasquier L."/>
            <person name="Boudinot P."/>
            <person name="Liberles D.A."/>
            <person name="Volff J.N."/>
            <person name="Philippe H."/>
            <person name="Lenhard B."/>
            <person name="Roest Crollius H."/>
            <person name="Wincker P."/>
            <person name="Chourrout D."/>
        </authorList>
    </citation>
    <scope>NUCLEOTIDE SEQUENCE [LARGE SCALE GENOMIC DNA]</scope>
</reference>
<name>E4YGV6_OIKDI</name>
<evidence type="ECO:0000256" key="7">
    <source>
        <dbReference type="ARBA" id="ARBA00023136"/>
    </source>
</evidence>
<evidence type="ECO:0000313" key="10">
    <source>
        <dbReference type="EMBL" id="CBY34730.1"/>
    </source>
</evidence>
<dbReference type="GO" id="GO:0000139">
    <property type="term" value="C:Golgi membrane"/>
    <property type="evidence" value="ECO:0007669"/>
    <property type="project" value="UniProtKB-SubCell"/>
</dbReference>
<evidence type="ECO:0000256" key="8">
    <source>
        <dbReference type="ARBA" id="ARBA00023180"/>
    </source>
</evidence>
<dbReference type="Pfam" id="PF03567">
    <property type="entry name" value="Sulfotransfer_2"/>
    <property type="match status" value="1"/>
</dbReference>
<keyword evidence="8 9" id="KW-0325">Glycoprotein</keyword>
<comment type="similarity">
    <text evidence="2 9">Belongs to the sulfotransferase 2 family.</text>
</comment>
<dbReference type="EC" id="2.8.2.-" evidence="9"/>
<keyword evidence="7" id="KW-0472">Membrane</keyword>
<keyword evidence="9" id="KW-0119">Carbohydrate metabolism</keyword>
<keyword evidence="9" id="KW-0735">Signal-anchor</keyword>
<accession>E4YGV6</accession>
<comment type="subcellular location">
    <subcellularLocation>
        <location evidence="1 9">Golgi apparatus membrane</location>
        <topology evidence="1 9">Single-pass type II membrane protein</topology>
    </subcellularLocation>
</comment>
<gene>
    <name evidence="10" type="ORF">GSOID_T00024765001</name>
</gene>
<dbReference type="PANTHER" id="PTHR12137:SF54">
    <property type="entry name" value="CARBOHYDRATE SULFOTRANSFERASE"/>
    <property type="match status" value="1"/>
</dbReference>
<evidence type="ECO:0000256" key="5">
    <source>
        <dbReference type="ARBA" id="ARBA00022989"/>
    </source>
</evidence>
<evidence type="ECO:0000256" key="3">
    <source>
        <dbReference type="ARBA" id="ARBA00022679"/>
    </source>
</evidence>
<keyword evidence="4" id="KW-0812">Transmembrane</keyword>
<proteinExistence type="inferred from homology"/>
<dbReference type="PANTHER" id="PTHR12137">
    <property type="entry name" value="CARBOHYDRATE SULFOTRANSFERASE"/>
    <property type="match status" value="1"/>
</dbReference>
<evidence type="ECO:0000256" key="9">
    <source>
        <dbReference type="RuleBase" id="RU364020"/>
    </source>
</evidence>
<dbReference type="GO" id="GO:0016051">
    <property type="term" value="P:carbohydrate biosynthetic process"/>
    <property type="evidence" value="ECO:0007669"/>
    <property type="project" value="InterPro"/>
</dbReference>
<dbReference type="GO" id="GO:0008146">
    <property type="term" value="F:sulfotransferase activity"/>
    <property type="evidence" value="ECO:0007669"/>
    <property type="project" value="InterPro"/>
</dbReference>
<keyword evidence="6 9" id="KW-0333">Golgi apparatus</keyword>
<dbReference type="EMBL" id="FN654538">
    <property type="protein sequence ID" value="CBY34730.1"/>
    <property type="molecule type" value="Genomic_DNA"/>
</dbReference>